<evidence type="ECO:0000256" key="13">
    <source>
        <dbReference type="ARBA" id="ARBA00023102"/>
    </source>
</evidence>
<comment type="pathway">
    <text evidence="4">Amino-acid biosynthesis; L-histidine biosynthesis; L-histidine from 5-phospho-alpha-D-ribose 1-diphosphate: step 2/9.</text>
</comment>
<dbReference type="AlphaFoldDB" id="A0A6I4M3Y4"/>
<dbReference type="EC" id="3.6.1.31" evidence="7"/>
<dbReference type="Proteomes" id="UP000471147">
    <property type="component" value="Unassembled WGS sequence"/>
</dbReference>
<keyword evidence="11" id="KW-0028">Amino-acid biosynthesis</keyword>
<comment type="similarity">
    <text evidence="6">In the N-terminal section; belongs to the PRA-CH family.</text>
</comment>
<name>A0A6I4M3Y4_9SPHN</name>
<dbReference type="GO" id="GO:0004635">
    <property type="term" value="F:phosphoribosyl-AMP cyclohydrolase activity"/>
    <property type="evidence" value="ECO:0007669"/>
    <property type="project" value="UniProtKB-EC"/>
</dbReference>
<evidence type="ECO:0000313" key="15">
    <source>
        <dbReference type="EMBL" id="MVZ97228.1"/>
    </source>
</evidence>
<sequence>MTNLRETGLALDPKFDGDGLLTAVVTDSTDGTLLMVGHMNADSLAKSQESGTVVFFSRSRQQLWQKGETSGHFLHIVEMRVDCDQDAIWIIAKPEGPTCHTGARSCFYRRIVNGKLESI</sequence>
<evidence type="ECO:0000256" key="11">
    <source>
        <dbReference type="ARBA" id="ARBA00022605"/>
    </source>
</evidence>
<dbReference type="NCBIfam" id="NF000768">
    <property type="entry name" value="PRK00051.1"/>
    <property type="match status" value="1"/>
</dbReference>
<dbReference type="OrthoDB" id="9795769at2"/>
<feature type="domain" description="Phosphoribosyl-AMP cyclohydrolase" evidence="14">
    <location>
        <begin position="35"/>
        <end position="108"/>
    </location>
</feature>
<accession>A0A6I4M3Y4</accession>
<evidence type="ECO:0000256" key="7">
    <source>
        <dbReference type="ARBA" id="ARBA00012414"/>
    </source>
</evidence>
<dbReference type="InterPro" id="IPR002496">
    <property type="entry name" value="PRib_AMP_CycHydrolase_dom"/>
</dbReference>
<evidence type="ECO:0000256" key="3">
    <source>
        <dbReference type="ARBA" id="ARBA00005169"/>
    </source>
</evidence>
<dbReference type="SUPFAM" id="SSF141734">
    <property type="entry name" value="HisI-like"/>
    <property type="match status" value="1"/>
</dbReference>
<evidence type="ECO:0000256" key="5">
    <source>
        <dbReference type="ARBA" id="ARBA00007731"/>
    </source>
</evidence>
<protein>
    <recommendedName>
        <fullName evidence="9">Histidine biosynthesis bifunctional protein HisIE</fullName>
        <ecNumber evidence="8">3.5.4.19</ecNumber>
        <ecNumber evidence="7">3.6.1.31</ecNumber>
    </recommendedName>
</protein>
<evidence type="ECO:0000256" key="8">
    <source>
        <dbReference type="ARBA" id="ARBA00012721"/>
    </source>
</evidence>
<evidence type="ECO:0000256" key="9">
    <source>
        <dbReference type="ARBA" id="ARBA00017720"/>
    </source>
</evidence>
<comment type="caution">
    <text evidence="15">The sequence shown here is derived from an EMBL/GenBank/DDBJ whole genome shotgun (WGS) entry which is preliminary data.</text>
</comment>
<dbReference type="EC" id="3.5.4.19" evidence="8"/>
<dbReference type="Gene3D" id="3.10.20.810">
    <property type="entry name" value="Phosphoribosyl-AMP cyclohydrolase"/>
    <property type="match status" value="1"/>
</dbReference>
<evidence type="ECO:0000256" key="4">
    <source>
        <dbReference type="ARBA" id="ARBA00005204"/>
    </source>
</evidence>
<comment type="catalytic activity">
    <reaction evidence="2">
        <text>1-(5-phospho-beta-D-ribosyl)-ATP + H2O = 1-(5-phospho-beta-D-ribosyl)-5'-AMP + diphosphate + H(+)</text>
        <dbReference type="Rhea" id="RHEA:22828"/>
        <dbReference type="ChEBI" id="CHEBI:15377"/>
        <dbReference type="ChEBI" id="CHEBI:15378"/>
        <dbReference type="ChEBI" id="CHEBI:33019"/>
        <dbReference type="ChEBI" id="CHEBI:59457"/>
        <dbReference type="ChEBI" id="CHEBI:73183"/>
        <dbReference type="EC" id="3.6.1.31"/>
    </reaction>
</comment>
<evidence type="ECO:0000256" key="6">
    <source>
        <dbReference type="ARBA" id="ARBA00008299"/>
    </source>
</evidence>
<gene>
    <name evidence="15" type="primary">hisI</name>
    <name evidence="15" type="ORF">EUU23_05860</name>
</gene>
<comment type="similarity">
    <text evidence="5">In the C-terminal section; belongs to the PRA-PH family.</text>
</comment>
<dbReference type="PANTHER" id="PTHR42945">
    <property type="entry name" value="HISTIDINE BIOSYNTHESIS BIFUNCTIONAL PROTEIN"/>
    <property type="match status" value="1"/>
</dbReference>
<dbReference type="GO" id="GO:0000105">
    <property type="term" value="P:L-histidine biosynthetic process"/>
    <property type="evidence" value="ECO:0007669"/>
    <property type="project" value="UniProtKB-UniPathway"/>
</dbReference>
<keyword evidence="16" id="KW-1185">Reference proteome</keyword>
<dbReference type="Pfam" id="PF01502">
    <property type="entry name" value="PRA-CH"/>
    <property type="match status" value="1"/>
</dbReference>
<evidence type="ECO:0000256" key="10">
    <source>
        <dbReference type="ARBA" id="ARBA00022490"/>
    </source>
</evidence>
<dbReference type="InterPro" id="IPR038019">
    <property type="entry name" value="PRib_AMP_CycHydrolase_sf"/>
</dbReference>
<organism evidence="15 16">
    <name type="scientific">Sphingorhabdus profundilacus</name>
    <dbReference type="NCBI Taxonomy" id="2509718"/>
    <lineage>
        <taxon>Bacteria</taxon>
        <taxon>Pseudomonadati</taxon>
        <taxon>Pseudomonadota</taxon>
        <taxon>Alphaproteobacteria</taxon>
        <taxon>Sphingomonadales</taxon>
        <taxon>Sphingomonadaceae</taxon>
        <taxon>Sphingorhabdus</taxon>
    </lineage>
</organism>
<evidence type="ECO:0000259" key="14">
    <source>
        <dbReference type="Pfam" id="PF01502"/>
    </source>
</evidence>
<comment type="pathway">
    <text evidence="3">Amino-acid biosynthesis; L-histidine biosynthesis; L-histidine from 5-phospho-alpha-D-ribose 1-diphosphate: step 3/9.</text>
</comment>
<evidence type="ECO:0000256" key="1">
    <source>
        <dbReference type="ARBA" id="ARBA00000024"/>
    </source>
</evidence>
<reference evidence="15 16" key="1">
    <citation type="submission" date="2019-01" db="EMBL/GenBank/DDBJ databases">
        <title>Sphingorhabdus lacus sp.nov., isolated from an oligotrophic freshwater lake.</title>
        <authorList>
            <person name="Park M."/>
        </authorList>
    </citation>
    <scope>NUCLEOTIDE SEQUENCE [LARGE SCALE GENOMIC DNA]</scope>
    <source>
        <strain evidence="15 16">IMCC26285</strain>
    </source>
</reference>
<evidence type="ECO:0000256" key="2">
    <source>
        <dbReference type="ARBA" id="ARBA00001460"/>
    </source>
</evidence>
<dbReference type="EMBL" id="SDWJ01000001">
    <property type="protein sequence ID" value="MVZ97228.1"/>
    <property type="molecule type" value="Genomic_DNA"/>
</dbReference>
<dbReference type="UniPathway" id="UPA00031">
    <property type="reaction ID" value="UER00008"/>
</dbReference>
<dbReference type="PANTHER" id="PTHR42945:SF9">
    <property type="entry name" value="HISTIDINE BIOSYNTHESIS BIFUNCTIONAL PROTEIN HISIE"/>
    <property type="match status" value="1"/>
</dbReference>
<dbReference type="GO" id="GO:0004636">
    <property type="term" value="F:phosphoribosyl-ATP diphosphatase activity"/>
    <property type="evidence" value="ECO:0007669"/>
    <property type="project" value="UniProtKB-EC"/>
</dbReference>
<keyword evidence="13" id="KW-0368">Histidine biosynthesis</keyword>
<evidence type="ECO:0000313" key="16">
    <source>
        <dbReference type="Proteomes" id="UP000471147"/>
    </source>
</evidence>
<comment type="catalytic activity">
    <reaction evidence="1">
        <text>1-(5-phospho-beta-D-ribosyl)-5'-AMP + H2O = 1-(5-phospho-beta-D-ribosyl)-5-[(5-phospho-beta-D-ribosylamino)methylideneamino]imidazole-4-carboxamide</text>
        <dbReference type="Rhea" id="RHEA:20049"/>
        <dbReference type="ChEBI" id="CHEBI:15377"/>
        <dbReference type="ChEBI" id="CHEBI:58435"/>
        <dbReference type="ChEBI" id="CHEBI:59457"/>
        <dbReference type="EC" id="3.5.4.19"/>
    </reaction>
</comment>
<keyword evidence="12 15" id="KW-0378">Hydrolase</keyword>
<proteinExistence type="inferred from homology"/>
<dbReference type="RefSeq" id="WP_160353120.1">
    <property type="nucleotide sequence ID" value="NZ_SDWJ01000001.1"/>
</dbReference>
<evidence type="ECO:0000256" key="12">
    <source>
        <dbReference type="ARBA" id="ARBA00022801"/>
    </source>
</evidence>
<keyword evidence="10" id="KW-0963">Cytoplasm</keyword>
<dbReference type="FunFam" id="3.10.20.810:FF:000001">
    <property type="entry name" value="Histidine biosynthesis bifunctional protein HisIE"/>
    <property type="match status" value="1"/>
</dbReference>